<dbReference type="PANTHER" id="PTHR44858">
    <property type="entry name" value="TETRATRICOPEPTIDE REPEAT PROTEIN 6"/>
    <property type="match status" value="1"/>
</dbReference>
<dbReference type="SMART" id="SM00028">
    <property type="entry name" value="TPR"/>
    <property type="match status" value="3"/>
</dbReference>
<dbReference type="Pfam" id="PF13181">
    <property type="entry name" value="TPR_8"/>
    <property type="match status" value="1"/>
</dbReference>
<dbReference type="STRING" id="96561.Dole_0322"/>
<name>A8ZSW8_DESOH</name>
<proteinExistence type="predicted"/>
<dbReference type="OrthoDB" id="290946at2"/>
<protein>
    <submittedName>
        <fullName evidence="5">Tetratricopeptide TPR_2 repeat protein</fullName>
    </submittedName>
</protein>
<dbReference type="eggNOG" id="COG1462">
    <property type="taxonomic scope" value="Bacteria"/>
</dbReference>
<dbReference type="Gene3D" id="1.25.40.10">
    <property type="entry name" value="Tetratricopeptide repeat domain"/>
    <property type="match status" value="2"/>
</dbReference>
<dbReference type="PROSITE" id="PS50005">
    <property type="entry name" value="TPR"/>
    <property type="match status" value="2"/>
</dbReference>
<dbReference type="Gene3D" id="3.40.50.10610">
    <property type="entry name" value="ABC-type transport auxiliary lipoprotein component"/>
    <property type="match status" value="1"/>
</dbReference>
<evidence type="ECO:0000313" key="6">
    <source>
        <dbReference type="Proteomes" id="UP000008561"/>
    </source>
</evidence>
<dbReference type="AlphaFoldDB" id="A8ZSW8"/>
<dbReference type="InterPro" id="IPR011990">
    <property type="entry name" value="TPR-like_helical_dom_sf"/>
</dbReference>
<accession>A8ZSW8</accession>
<evidence type="ECO:0000256" key="1">
    <source>
        <dbReference type="ARBA" id="ARBA00022737"/>
    </source>
</evidence>
<dbReference type="eggNOG" id="COG0457">
    <property type="taxonomic scope" value="Bacteria"/>
</dbReference>
<dbReference type="EMBL" id="CP000859">
    <property type="protein sequence ID" value="ABW66132.1"/>
    <property type="molecule type" value="Genomic_DNA"/>
</dbReference>
<evidence type="ECO:0000256" key="3">
    <source>
        <dbReference type="PROSITE-ProRule" id="PRU00339"/>
    </source>
</evidence>
<dbReference type="Pfam" id="PF03783">
    <property type="entry name" value="CsgG"/>
    <property type="match status" value="1"/>
</dbReference>
<feature type="repeat" description="TPR" evidence="3">
    <location>
        <begin position="54"/>
        <end position="87"/>
    </location>
</feature>
<dbReference type="RefSeq" id="WP_012173751.1">
    <property type="nucleotide sequence ID" value="NC_009943.1"/>
</dbReference>
<dbReference type="InterPro" id="IPR019734">
    <property type="entry name" value="TPR_rpt"/>
</dbReference>
<evidence type="ECO:0000256" key="4">
    <source>
        <dbReference type="SAM" id="MobiDB-lite"/>
    </source>
</evidence>
<dbReference type="SUPFAM" id="SSF48452">
    <property type="entry name" value="TPR-like"/>
    <property type="match status" value="1"/>
</dbReference>
<gene>
    <name evidence="5" type="ordered locus">Dole_0322</name>
</gene>
<sequence length="401" mass="43202">MKRILTCLCLVGFLLAGFAGCSLYVKGDYKFQTKDYDGAIADFTAYLEQKPDSFQATYMLGRAYLEKGELDKSVATLKKALEMNPGDPEAILFLGVAYVAKADYENAIATFESFEDPSRPLLEKAVGKQITLLKIDYNKKLAKEAVASEKKLATVKPPVETYAVFYYEDKTPGKNMAAFQKALAAMTISNLSHINSIQVVERLRLQALMEEMALGRTGIVDSKTAPRLGRLVGAEHLIVGTLSKDIRTDTALASTTRRKVIGNAALTVKRDNFFQLPGAIAAGVAEMKGIKLTPAEQSAVGKVHTKNIDAVLYYGQALDAMDQADWKTALELFNKALQADPQFELALLGRESCPDDSSSGTGGMGQVTPESLKNSFAAAVNDQAAADKAKKDSLSGGSGGH</sequence>
<dbReference type="InterPro" id="IPR005534">
    <property type="entry name" value="Curli_assmbl/transp-comp_CsgG"/>
</dbReference>
<dbReference type="KEGG" id="dol:Dole_0322"/>
<evidence type="ECO:0000256" key="2">
    <source>
        <dbReference type="ARBA" id="ARBA00022803"/>
    </source>
</evidence>
<dbReference type="Proteomes" id="UP000008561">
    <property type="component" value="Chromosome"/>
</dbReference>
<organism evidence="5 6">
    <name type="scientific">Desulfosudis oleivorans (strain DSM 6200 / JCM 39069 / Hxd3)</name>
    <name type="common">Desulfococcus oleovorans</name>
    <dbReference type="NCBI Taxonomy" id="96561"/>
    <lineage>
        <taxon>Bacteria</taxon>
        <taxon>Pseudomonadati</taxon>
        <taxon>Thermodesulfobacteriota</taxon>
        <taxon>Desulfobacteria</taxon>
        <taxon>Desulfobacterales</taxon>
        <taxon>Desulfosudaceae</taxon>
        <taxon>Desulfosudis</taxon>
    </lineage>
</organism>
<dbReference type="PANTHER" id="PTHR44858:SF1">
    <property type="entry name" value="UDP-N-ACETYLGLUCOSAMINE--PEPTIDE N-ACETYLGLUCOSAMINYLTRANSFERASE SPINDLY-RELATED"/>
    <property type="match status" value="1"/>
</dbReference>
<keyword evidence="6" id="KW-1185">Reference proteome</keyword>
<feature type="repeat" description="TPR" evidence="3">
    <location>
        <begin position="310"/>
        <end position="343"/>
    </location>
</feature>
<keyword evidence="2 3" id="KW-0802">TPR repeat</keyword>
<evidence type="ECO:0000313" key="5">
    <source>
        <dbReference type="EMBL" id="ABW66132.1"/>
    </source>
</evidence>
<dbReference type="InterPro" id="IPR050498">
    <property type="entry name" value="Ycf3"/>
</dbReference>
<dbReference type="Pfam" id="PF13432">
    <property type="entry name" value="TPR_16"/>
    <property type="match status" value="1"/>
</dbReference>
<keyword evidence="1" id="KW-0677">Repeat</keyword>
<feature type="region of interest" description="Disordered" evidence="4">
    <location>
        <begin position="350"/>
        <end position="369"/>
    </location>
</feature>
<dbReference type="PROSITE" id="PS51257">
    <property type="entry name" value="PROKAR_LIPOPROTEIN"/>
    <property type="match status" value="1"/>
</dbReference>
<dbReference type="GO" id="GO:0030288">
    <property type="term" value="C:outer membrane-bounded periplasmic space"/>
    <property type="evidence" value="ECO:0007669"/>
    <property type="project" value="InterPro"/>
</dbReference>
<reference evidence="5 6" key="1">
    <citation type="submission" date="2007-10" db="EMBL/GenBank/DDBJ databases">
        <title>Complete sequence of Desulfococcus oleovorans Hxd3.</title>
        <authorList>
            <consortium name="US DOE Joint Genome Institute"/>
            <person name="Copeland A."/>
            <person name="Lucas S."/>
            <person name="Lapidus A."/>
            <person name="Barry K."/>
            <person name="Glavina del Rio T."/>
            <person name="Dalin E."/>
            <person name="Tice H."/>
            <person name="Pitluck S."/>
            <person name="Kiss H."/>
            <person name="Brettin T."/>
            <person name="Bruce D."/>
            <person name="Detter J.C."/>
            <person name="Han C."/>
            <person name="Schmutz J."/>
            <person name="Larimer F."/>
            <person name="Land M."/>
            <person name="Hauser L."/>
            <person name="Kyrpides N."/>
            <person name="Kim E."/>
            <person name="Wawrik B."/>
            <person name="Richardson P."/>
        </authorList>
    </citation>
    <scope>NUCLEOTIDE SEQUENCE [LARGE SCALE GENOMIC DNA]</scope>
    <source>
        <strain evidence="6">DSM 6200 / JCM 39069 / Hxd3</strain>
    </source>
</reference>
<dbReference type="PROSITE" id="PS50293">
    <property type="entry name" value="TPR_REGION"/>
    <property type="match status" value="1"/>
</dbReference>
<dbReference type="HOGENOM" id="CLU_686481_0_0_7"/>